<feature type="transmembrane region" description="Helical" evidence="1">
    <location>
        <begin position="6"/>
        <end position="27"/>
    </location>
</feature>
<evidence type="ECO:0000313" key="3">
    <source>
        <dbReference type="Proteomes" id="UP000198287"/>
    </source>
</evidence>
<evidence type="ECO:0000313" key="2">
    <source>
        <dbReference type="EMBL" id="OXA49476.1"/>
    </source>
</evidence>
<keyword evidence="1" id="KW-0472">Membrane</keyword>
<feature type="transmembrane region" description="Helical" evidence="1">
    <location>
        <begin position="182"/>
        <end position="215"/>
    </location>
</feature>
<keyword evidence="1" id="KW-0812">Transmembrane</keyword>
<reference evidence="2 3" key="1">
    <citation type="submission" date="2015-12" db="EMBL/GenBank/DDBJ databases">
        <title>The genome of Folsomia candida.</title>
        <authorList>
            <person name="Faddeeva A."/>
            <person name="Derks M.F."/>
            <person name="Anvar Y."/>
            <person name="Smit S."/>
            <person name="Van Straalen N."/>
            <person name="Roelofs D."/>
        </authorList>
    </citation>
    <scope>NUCLEOTIDE SEQUENCE [LARGE SCALE GENOMIC DNA]</scope>
    <source>
        <strain evidence="2 3">VU population</strain>
        <tissue evidence="2">Whole body</tissue>
    </source>
</reference>
<feature type="transmembrane region" description="Helical" evidence="1">
    <location>
        <begin position="296"/>
        <end position="316"/>
    </location>
</feature>
<keyword evidence="1" id="KW-1133">Transmembrane helix</keyword>
<proteinExistence type="predicted"/>
<comment type="caution">
    <text evidence="2">The sequence shown here is derived from an EMBL/GenBank/DDBJ whole genome shotgun (WGS) entry which is preliminary data.</text>
</comment>
<dbReference type="EMBL" id="LNIX01000010">
    <property type="protein sequence ID" value="OXA49476.1"/>
    <property type="molecule type" value="Genomic_DNA"/>
</dbReference>
<feature type="transmembrane region" description="Helical" evidence="1">
    <location>
        <begin position="48"/>
        <end position="67"/>
    </location>
</feature>
<organism evidence="2 3">
    <name type="scientific">Folsomia candida</name>
    <name type="common">Springtail</name>
    <dbReference type="NCBI Taxonomy" id="158441"/>
    <lineage>
        <taxon>Eukaryota</taxon>
        <taxon>Metazoa</taxon>
        <taxon>Ecdysozoa</taxon>
        <taxon>Arthropoda</taxon>
        <taxon>Hexapoda</taxon>
        <taxon>Collembola</taxon>
        <taxon>Entomobryomorpha</taxon>
        <taxon>Isotomoidea</taxon>
        <taxon>Isotomidae</taxon>
        <taxon>Proisotominae</taxon>
        <taxon>Folsomia</taxon>
    </lineage>
</organism>
<name>A0A226DZ47_FOLCA</name>
<accession>A0A226DZ47</accession>
<protein>
    <submittedName>
        <fullName evidence="2">Uncharacterized protein</fullName>
    </submittedName>
</protein>
<feature type="transmembrane region" description="Helical" evidence="1">
    <location>
        <begin position="260"/>
        <end position="284"/>
    </location>
</feature>
<keyword evidence="3" id="KW-1185">Reference proteome</keyword>
<feature type="transmembrane region" description="Helical" evidence="1">
    <location>
        <begin position="139"/>
        <end position="162"/>
    </location>
</feature>
<gene>
    <name evidence="2" type="ORF">Fcan01_15484</name>
</gene>
<sequence length="391" mass="45058">MYSKYGLKLIQTSLLPSLLLGGSSIIFNPRTKTFYTTPRSRKRFVQCTIFLSFVTAFFGGRTLQIFFCQGGKKNEYFHISYAFSFLFTASTSGLLLINIFQNSICQVMTQLVRYSLYFQGEWMVNYNCNKSLPGIGLDVALTLFIIFTLTAPLATILHYLYFPETPIYLITLLPPEWGRHPIIYWGYAVIPTFYAYVGWQTTLVIFLLAFVWLLSMLPLIRTEFRVGTKNQKSRKSLRSAWNLPLEYRCVELMHKQINEFAGYVITGLHVVVTQFILFANTAAIVHKATLAGRIKLLLLLWSISSQIVWITVLEVCGRFHEHTKKTVKSWGNMKFRNKEENAYITRLGKACQPWNIGIVGLFTVSRLTVLKFMRDIVKRTFRTVVTVGKVR</sequence>
<dbReference type="Proteomes" id="UP000198287">
    <property type="component" value="Unassembled WGS sequence"/>
</dbReference>
<evidence type="ECO:0000256" key="1">
    <source>
        <dbReference type="SAM" id="Phobius"/>
    </source>
</evidence>
<feature type="transmembrane region" description="Helical" evidence="1">
    <location>
        <begin position="79"/>
        <end position="100"/>
    </location>
</feature>
<dbReference type="AlphaFoldDB" id="A0A226DZ47"/>